<evidence type="ECO:0000256" key="4">
    <source>
        <dbReference type="ARBA" id="ARBA00022722"/>
    </source>
</evidence>
<dbReference type="GO" id="GO:0004518">
    <property type="term" value="F:nuclease activity"/>
    <property type="evidence" value="ECO:0007669"/>
    <property type="project" value="UniProtKB-KW"/>
</dbReference>
<evidence type="ECO:0000313" key="9">
    <source>
        <dbReference type="EMBL" id="KZS05938.1"/>
    </source>
</evidence>
<dbReference type="GO" id="GO:0046872">
    <property type="term" value="F:metal ion binding"/>
    <property type="evidence" value="ECO:0007669"/>
    <property type="project" value="UniProtKB-KW"/>
</dbReference>
<organism evidence="9 10">
    <name type="scientific">Daphnia magna</name>
    <dbReference type="NCBI Taxonomy" id="35525"/>
    <lineage>
        <taxon>Eukaryota</taxon>
        <taxon>Metazoa</taxon>
        <taxon>Ecdysozoa</taxon>
        <taxon>Arthropoda</taxon>
        <taxon>Crustacea</taxon>
        <taxon>Branchiopoda</taxon>
        <taxon>Diplostraca</taxon>
        <taxon>Cladocera</taxon>
        <taxon>Anomopoda</taxon>
        <taxon>Daphniidae</taxon>
        <taxon>Daphnia</taxon>
    </lineage>
</organism>
<keyword evidence="10" id="KW-1185">Reference proteome</keyword>
<evidence type="ECO:0000256" key="2">
    <source>
        <dbReference type="ARBA" id="ARBA00004123"/>
    </source>
</evidence>
<dbReference type="InterPro" id="IPR045249">
    <property type="entry name" value="HARBI1-like"/>
</dbReference>
<keyword evidence="7" id="KW-0539">Nucleus</keyword>
<evidence type="ECO:0000259" key="8">
    <source>
        <dbReference type="Pfam" id="PF13359"/>
    </source>
</evidence>
<dbReference type="Pfam" id="PF13359">
    <property type="entry name" value="DDE_Tnp_4"/>
    <property type="match status" value="1"/>
</dbReference>
<dbReference type="GO" id="GO:0005634">
    <property type="term" value="C:nucleus"/>
    <property type="evidence" value="ECO:0007669"/>
    <property type="project" value="UniProtKB-SubCell"/>
</dbReference>
<gene>
    <name evidence="9" type="ORF">APZ42_030738</name>
</gene>
<dbReference type="PANTHER" id="PTHR22930:SF269">
    <property type="entry name" value="NUCLEASE HARBI1-LIKE PROTEIN"/>
    <property type="match status" value="1"/>
</dbReference>
<evidence type="ECO:0000256" key="6">
    <source>
        <dbReference type="ARBA" id="ARBA00022801"/>
    </source>
</evidence>
<dbReference type="AlphaFoldDB" id="A0A164NGL0"/>
<dbReference type="PANTHER" id="PTHR22930">
    <property type="match status" value="1"/>
</dbReference>
<evidence type="ECO:0000313" key="10">
    <source>
        <dbReference type="Proteomes" id="UP000076858"/>
    </source>
</evidence>
<protein>
    <recommendedName>
        <fullName evidence="8">DDE Tnp4 domain-containing protein</fullName>
    </recommendedName>
</protein>
<evidence type="ECO:0000256" key="5">
    <source>
        <dbReference type="ARBA" id="ARBA00022723"/>
    </source>
</evidence>
<sequence length="343" mass="38764">MSPKAFIILADKISVSSLVNKNLTRLRRPISVGERLAITLRYYATRDNLTTIAAGYCIGKSTAAKILVDTGIAIDKVLQSQYFILIFPVPNTEEEWRKIAIDLSRIWNFPNCVGSIDGKHIGMQAPANSGSLYYNYKKFHNTILLALCDADYEFTMFDLGAYGREGDKSVFSSSFLFQKLENDSLKIPPATTLPYCDVQLSHCYVGDDAFPLKTYLMKPYPGRCTSTMPEDLRVFNYRLSRARRVIENAFGILAGRWRIFRQNIIAKPENVEHYTKACLVLHNYLIATDKQYAAKGYCNSMLRSRRSALLTSPFLPRHHWMLNTATLAINNAAPTPHSSNGYV</sequence>
<keyword evidence="4" id="KW-0540">Nuclease</keyword>
<name>A0A164NGL0_9CRUS</name>
<comment type="subcellular location">
    <subcellularLocation>
        <location evidence="2">Nucleus</location>
    </subcellularLocation>
</comment>
<dbReference type="STRING" id="35525.A0A164NGL0"/>
<reference evidence="9 10" key="1">
    <citation type="submission" date="2016-03" db="EMBL/GenBank/DDBJ databases">
        <title>EvidentialGene: Evidence-directed Construction of Genes on Genomes.</title>
        <authorList>
            <person name="Gilbert D.G."/>
            <person name="Choi J.-H."/>
            <person name="Mockaitis K."/>
            <person name="Colbourne J."/>
            <person name="Pfrender M."/>
        </authorList>
    </citation>
    <scope>NUCLEOTIDE SEQUENCE [LARGE SCALE GENOMIC DNA]</scope>
    <source>
        <strain evidence="9 10">Xinb3</strain>
        <tissue evidence="9">Complete organism</tissue>
    </source>
</reference>
<evidence type="ECO:0000256" key="3">
    <source>
        <dbReference type="ARBA" id="ARBA00006958"/>
    </source>
</evidence>
<dbReference type="OrthoDB" id="5971912at2759"/>
<feature type="domain" description="DDE Tnp4" evidence="8">
    <location>
        <begin position="116"/>
        <end position="283"/>
    </location>
</feature>
<dbReference type="EMBL" id="LRGB01002856">
    <property type="protein sequence ID" value="KZS05938.1"/>
    <property type="molecule type" value="Genomic_DNA"/>
</dbReference>
<keyword evidence="5" id="KW-0479">Metal-binding</keyword>
<evidence type="ECO:0000256" key="1">
    <source>
        <dbReference type="ARBA" id="ARBA00001968"/>
    </source>
</evidence>
<dbReference type="InterPro" id="IPR027806">
    <property type="entry name" value="HARBI1_dom"/>
</dbReference>
<dbReference type="Proteomes" id="UP000076858">
    <property type="component" value="Unassembled WGS sequence"/>
</dbReference>
<dbReference type="GO" id="GO:0016787">
    <property type="term" value="F:hydrolase activity"/>
    <property type="evidence" value="ECO:0007669"/>
    <property type="project" value="UniProtKB-KW"/>
</dbReference>
<evidence type="ECO:0000256" key="7">
    <source>
        <dbReference type="ARBA" id="ARBA00023242"/>
    </source>
</evidence>
<accession>A0A164NGL0</accession>
<comment type="cofactor">
    <cofactor evidence="1">
        <name>a divalent metal cation</name>
        <dbReference type="ChEBI" id="CHEBI:60240"/>
    </cofactor>
</comment>
<comment type="similarity">
    <text evidence="3">Belongs to the HARBI1 family.</text>
</comment>
<keyword evidence="6" id="KW-0378">Hydrolase</keyword>
<proteinExistence type="inferred from homology"/>
<comment type="caution">
    <text evidence="9">The sequence shown here is derived from an EMBL/GenBank/DDBJ whole genome shotgun (WGS) entry which is preliminary data.</text>
</comment>